<comment type="caution">
    <text evidence="7">The sequence shown here is derived from an EMBL/GenBank/DDBJ whole genome shotgun (WGS) entry which is preliminary data.</text>
</comment>
<dbReference type="NCBIfam" id="TIGR01800">
    <property type="entry name" value="cit_synth_II"/>
    <property type="match status" value="1"/>
</dbReference>
<dbReference type="AlphaFoldDB" id="A0A0F9JYN2"/>
<dbReference type="InterPro" id="IPR011278">
    <property type="entry name" value="2-MeCitrate/Citrate_synth_II"/>
</dbReference>
<dbReference type="InterPro" id="IPR016142">
    <property type="entry name" value="Citrate_synth-like_lrg_a-sub"/>
</dbReference>
<dbReference type="InterPro" id="IPR016143">
    <property type="entry name" value="Citrate_synth-like_sm_a-sub"/>
</dbReference>
<dbReference type="InterPro" id="IPR024176">
    <property type="entry name" value="Citrate_synthase_bac-typ"/>
</dbReference>
<dbReference type="PANTHER" id="PTHR11739:SF4">
    <property type="entry name" value="CITRATE SYNTHASE, PEROXISOMAL"/>
    <property type="match status" value="1"/>
</dbReference>
<reference evidence="7" key="1">
    <citation type="journal article" date="2015" name="Nature">
        <title>Complex archaea that bridge the gap between prokaryotes and eukaryotes.</title>
        <authorList>
            <person name="Spang A."/>
            <person name="Saw J.H."/>
            <person name="Jorgensen S.L."/>
            <person name="Zaremba-Niedzwiedzka K."/>
            <person name="Martijn J."/>
            <person name="Lind A.E."/>
            <person name="van Eijk R."/>
            <person name="Schleper C."/>
            <person name="Guy L."/>
            <person name="Ettema T.J."/>
        </authorList>
    </citation>
    <scope>NUCLEOTIDE SEQUENCE</scope>
</reference>
<proteinExistence type="inferred from homology"/>
<keyword evidence="5" id="KW-0808">Transferase</keyword>
<dbReference type="Pfam" id="PF00285">
    <property type="entry name" value="Citrate_synt"/>
    <property type="match status" value="1"/>
</dbReference>
<evidence type="ECO:0000256" key="2">
    <source>
        <dbReference type="ARBA" id="ARBA00010566"/>
    </source>
</evidence>
<evidence type="ECO:0000256" key="3">
    <source>
        <dbReference type="ARBA" id="ARBA00012972"/>
    </source>
</evidence>
<evidence type="ECO:0000313" key="7">
    <source>
        <dbReference type="EMBL" id="KKM74894.1"/>
    </source>
</evidence>
<dbReference type="PROSITE" id="PS00480">
    <property type="entry name" value="CITRATE_SYNTHASE"/>
    <property type="match status" value="1"/>
</dbReference>
<organism evidence="7">
    <name type="scientific">marine sediment metagenome</name>
    <dbReference type="NCBI Taxonomy" id="412755"/>
    <lineage>
        <taxon>unclassified sequences</taxon>
        <taxon>metagenomes</taxon>
        <taxon>ecological metagenomes</taxon>
    </lineage>
</organism>
<dbReference type="PIRSF" id="PIRSF001369">
    <property type="entry name" value="Citrate_synth"/>
    <property type="match status" value="1"/>
</dbReference>
<gene>
    <name evidence="7" type="ORF">LCGC14_1395780</name>
</gene>
<accession>A0A0F9JYN2</accession>
<dbReference type="PRINTS" id="PR00143">
    <property type="entry name" value="CITRTSNTHASE"/>
</dbReference>
<dbReference type="GO" id="GO:0005829">
    <property type="term" value="C:cytosol"/>
    <property type="evidence" value="ECO:0007669"/>
    <property type="project" value="TreeGrafter"/>
</dbReference>
<dbReference type="GO" id="GO:0006099">
    <property type="term" value="P:tricarboxylic acid cycle"/>
    <property type="evidence" value="ECO:0007669"/>
    <property type="project" value="UniProtKB-UniPathway"/>
</dbReference>
<evidence type="ECO:0000256" key="6">
    <source>
        <dbReference type="ARBA" id="ARBA00049288"/>
    </source>
</evidence>
<dbReference type="InterPro" id="IPR036969">
    <property type="entry name" value="Citrate_synthase_sf"/>
</dbReference>
<comment type="pathway">
    <text evidence="1">Carbohydrate metabolism; tricarboxylic acid cycle.</text>
</comment>
<dbReference type="Gene3D" id="1.10.230.10">
    <property type="entry name" value="Cytochrome P450-Terp, domain 2"/>
    <property type="match status" value="1"/>
</dbReference>
<evidence type="ECO:0000256" key="5">
    <source>
        <dbReference type="ARBA" id="ARBA00022679"/>
    </source>
</evidence>
<dbReference type="EC" id="2.3.3.16" evidence="3"/>
<comment type="catalytic activity">
    <reaction evidence="6">
        <text>oxaloacetate + acetyl-CoA + H2O = citrate + CoA + H(+)</text>
        <dbReference type="Rhea" id="RHEA:16845"/>
        <dbReference type="ChEBI" id="CHEBI:15377"/>
        <dbReference type="ChEBI" id="CHEBI:15378"/>
        <dbReference type="ChEBI" id="CHEBI:16452"/>
        <dbReference type="ChEBI" id="CHEBI:16947"/>
        <dbReference type="ChEBI" id="CHEBI:57287"/>
        <dbReference type="ChEBI" id="CHEBI:57288"/>
        <dbReference type="EC" id="2.3.3.16"/>
    </reaction>
</comment>
<dbReference type="GO" id="GO:0005975">
    <property type="term" value="P:carbohydrate metabolic process"/>
    <property type="evidence" value="ECO:0007669"/>
    <property type="project" value="TreeGrafter"/>
</dbReference>
<dbReference type="InterPro" id="IPR002020">
    <property type="entry name" value="Citrate_synthase"/>
</dbReference>
<name>A0A0F9JYN2_9ZZZZ</name>
<dbReference type="EMBL" id="LAZR01009066">
    <property type="protein sequence ID" value="KKM74894.1"/>
    <property type="molecule type" value="Genomic_DNA"/>
</dbReference>
<dbReference type="SUPFAM" id="SSF48256">
    <property type="entry name" value="Citrate synthase"/>
    <property type="match status" value="1"/>
</dbReference>
<dbReference type="UniPathway" id="UPA00223"/>
<dbReference type="Gene3D" id="1.10.580.10">
    <property type="entry name" value="Citrate Synthase, domain 1"/>
    <property type="match status" value="1"/>
</dbReference>
<dbReference type="GO" id="GO:0036440">
    <property type="term" value="F:citrate synthase activity"/>
    <property type="evidence" value="ECO:0007669"/>
    <property type="project" value="UniProtKB-EC"/>
</dbReference>
<evidence type="ECO:0000256" key="4">
    <source>
        <dbReference type="ARBA" id="ARBA00022532"/>
    </source>
</evidence>
<dbReference type="InterPro" id="IPR019810">
    <property type="entry name" value="Citrate_synthase_AS"/>
</dbReference>
<keyword evidence="4" id="KW-0816">Tricarboxylic acid cycle</keyword>
<evidence type="ECO:0000256" key="1">
    <source>
        <dbReference type="ARBA" id="ARBA00005163"/>
    </source>
</evidence>
<comment type="similarity">
    <text evidence="2">Belongs to the citrate synthase family.</text>
</comment>
<protein>
    <recommendedName>
        <fullName evidence="3">citrate synthase (unknown stereospecificity)</fullName>
        <ecNumber evidence="3">2.3.3.16</ecNumber>
    </recommendedName>
</protein>
<sequence length="415" mass="48288">MKGDTRKIYEEYIDEEPQLCELDRSKTYKGLVGLYVDESKITFIDGKQGKLYFRGYPLKDLVNNSNFEEVAYLLIYGELPTKPEYENFKNELIQERNLPDNIITILKSFPRNTTRIELLRTSISALSLYDPDDYVYNQEANVRKGIRIIAKIPTILAHSHRIQSNLPLVEPSNDLSHAGNYYYMMTGREPSKEFERTFDKILICHADHSINSSTFSCRVTVSTLSDIYSGITSAIGTLRGPLHGGANERVIRLMLEEIKKKENVIPWVKKKLEKKEKVMGFGHRVYKTWDPRAVILRELSKEFWEKEEKGEIDKIPDREHEEHREYIDNIFEMTEILTDYIIKTKSIYPNVDLYSAGLLHVLGIPTPLFTPLFAASRSAGWVAHAIEQLKDNKLIRPRLRYIGELDKKYMKIEKR</sequence>
<dbReference type="PANTHER" id="PTHR11739">
    <property type="entry name" value="CITRATE SYNTHASE"/>
    <property type="match status" value="1"/>
</dbReference>